<protein>
    <submittedName>
        <fullName evidence="6">DNA-binding MarR family transcriptional regulator</fullName>
    </submittedName>
</protein>
<evidence type="ECO:0000259" key="5">
    <source>
        <dbReference type="PROSITE" id="PS50995"/>
    </source>
</evidence>
<dbReference type="PANTHER" id="PTHR33164">
    <property type="entry name" value="TRANSCRIPTIONAL REGULATOR, MARR FAMILY"/>
    <property type="match status" value="1"/>
</dbReference>
<organism evidence="6 7">
    <name type="scientific">Ancylobacter amanitiformis</name>
    <dbReference type="NCBI Taxonomy" id="217069"/>
    <lineage>
        <taxon>Bacteria</taxon>
        <taxon>Pseudomonadati</taxon>
        <taxon>Pseudomonadota</taxon>
        <taxon>Alphaproteobacteria</taxon>
        <taxon>Hyphomicrobiales</taxon>
        <taxon>Xanthobacteraceae</taxon>
        <taxon>Ancylobacter</taxon>
    </lineage>
</organism>
<dbReference type="PANTHER" id="PTHR33164:SF102">
    <property type="entry name" value="TRANSCRIPTIONAL REGULATORY PROTEIN"/>
    <property type="match status" value="1"/>
</dbReference>
<keyword evidence="3" id="KW-0804">Transcription</keyword>
<dbReference type="InterPro" id="IPR023187">
    <property type="entry name" value="Tscrpt_reg_MarR-type_CS"/>
</dbReference>
<evidence type="ECO:0000256" key="4">
    <source>
        <dbReference type="SAM" id="MobiDB-lite"/>
    </source>
</evidence>
<evidence type="ECO:0000313" key="6">
    <source>
        <dbReference type="EMBL" id="MDQ0509403.1"/>
    </source>
</evidence>
<evidence type="ECO:0000313" key="7">
    <source>
        <dbReference type="Proteomes" id="UP001235094"/>
    </source>
</evidence>
<dbReference type="InterPro" id="IPR036388">
    <property type="entry name" value="WH-like_DNA-bd_sf"/>
</dbReference>
<name>A0ABU0LL52_9HYPH</name>
<keyword evidence="2 6" id="KW-0238">DNA-binding</keyword>
<reference evidence="6 7" key="1">
    <citation type="submission" date="2023-07" db="EMBL/GenBank/DDBJ databases">
        <title>Genomic Encyclopedia of Type Strains, Phase IV (KMG-IV): sequencing the most valuable type-strain genomes for metagenomic binning, comparative biology and taxonomic classification.</title>
        <authorList>
            <person name="Goeker M."/>
        </authorList>
    </citation>
    <scope>NUCLEOTIDE SEQUENCE [LARGE SCALE GENOMIC DNA]</scope>
    <source>
        <strain evidence="6 7">DSM 15561</strain>
    </source>
</reference>
<dbReference type="SUPFAM" id="SSF46785">
    <property type="entry name" value="Winged helix' DNA-binding domain"/>
    <property type="match status" value="1"/>
</dbReference>
<accession>A0ABU0LL52</accession>
<gene>
    <name evidence="6" type="ORF">QOZ99_000280</name>
</gene>
<evidence type="ECO:0000256" key="1">
    <source>
        <dbReference type="ARBA" id="ARBA00023015"/>
    </source>
</evidence>
<sequence>MASKPATENDGAENGEGLQLPSLAPSTNEANAEQVITHLEIARLIERAHRRFLDLLRIDLARFGIDDISPSQVMLLFTIGSDELSVRDLLERGHYLGSNASYNLKQLVEADYVHRSPSLRDRRSARLRLTPKAVQLCDAIRSVHEQGTRTGSRDEPDAQDMSVTYSVLRRLEILWTGMLRYGENG</sequence>
<dbReference type="PROSITE" id="PS50995">
    <property type="entry name" value="HTH_MARR_2"/>
    <property type="match status" value="1"/>
</dbReference>
<evidence type="ECO:0000256" key="3">
    <source>
        <dbReference type="ARBA" id="ARBA00023163"/>
    </source>
</evidence>
<dbReference type="SMART" id="SM00347">
    <property type="entry name" value="HTH_MARR"/>
    <property type="match status" value="1"/>
</dbReference>
<feature type="domain" description="HTH marR-type" evidence="5">
    <location>
        <begin position="38"/>
        <end position="173"/>
    </location>
</feature>
<proteinExistence type="predicted"/>
<feature type="region of interest" description="Disordered" evidence="4">
    <location>
        <begin position="1"/>
        <end position="24"/>
    </location>
</feature>
<comment type="caution">
    <text evidence="6">The sequence shown here is derived from an EMBL/GenBank/DDBJ whole genome shotgun (WGS) entry which is preliminary data.</text>
</comment>
<dbReference type="GO" id="GO:0003677">
    <property type="term" value="F:DNA binding"/>
    <property type="evidence" value="ECO:0007669"/>
    <property type="project" value="UniProtKB-KW"/>
</dbReference>
<dbReference type="RefSeq" id="WP_306888089.1">
    <property type="nucleotide sequence ID" value="NZ_JAUSVR010000001.1"/>
</dbReference>
<dbReference type="Gene3D" id="1.10.10.10">
    <property type="entry name" value="Winged helix-like DNA-binding domain superfamily/Winged helix DNA-binding domain"/>
    <property type="match status" value="1"/>
</dbReference>
<dbReference type="InterPro" id="IPR039422">
    <property type="entry name" value="MarR/SlyA-like"/>
</dbReference>
<keyword evidence="7" id="KW-1185">Reference proteome</keyword>
<keyword evidence="1" id="KW-0805">Transcription regulation</keyword>
<dbReference type="PROSITE" id="PS01117">
    <property type="entry name" value="HTH_MARR_1"/>
    <property type="match status" value="1"/>
</dbReference>
<dbReference type="Pfam" id="PF12802">
    <property type="entry name" value="MarR_2"/>
    <property type="match status" value="1"/>
</dbReference>
<dbReference type="Proteomes" id="UP001235094">
    <property type="component" value="Unassembled WGS sequence"/>
</dbReference>
<dbReference type="EMBL" id="JAUSVR010000001">
    <property type="protein sequence ID" value="MDQ0509403.1"/>
    <property type="molecule type" value="Genomic_DNA"/>
</dbReference>
<evidence type="ECO:0000256" key="2">
    <source>
        <dbReference type="ARBA" id="ARBA00023125"/>
    </source>
</evidence>
<dbReference type="InterPro" id="IPR036390">
    <property type="entry name" value="WH_DNA-bd_sf"/>
</dbReference>
<dbReference type="InterPro" id="IPR000835">
    <property type="entry name" value="HTH_MarR-typ"/>
</dbReference>